<organism evidence="2 3">
    <name type="scientific">Nitrolancea hollandica Lb</name>
    <dbReference type="NCBI Taxonomy" id="1129897"/>
    <lineage>
        <taxon>Bacteria</taxon>
        <taxon>Pseudomonadati</taxon>
        <taxon>Thermomicrobiota</taxon>
        <taxon>Thermomicrobia</taxon>
        <taxon>Sphaerobacterales</taxon>
        <taxon>Sphaerobacterineae</taxon>
        <taxon>Sphaerobacteraceae</taxon>
        <taxon>Nitrolancea</taxon>
    </lineage>
</organism>
<sequence length="464" mass="52026">MVMAEASEPISCQVTFDVDGRVRTTRGDTLVRPESICYIGDETIARTFRSILPKHLADLIDIALAVYIADRLVRRSQNSSDRYHSRWCRQLHLRLPLRDPEPWQDAPLRMRLREVLTFFTDDEWHFDFIPRSDGWRVSEIQDFLFPTPPRAPVMAALFSGGLDSLAGLCREFIDCPPESVVLLCGGTNGRTVAVQRRLIAALRTRLGKTIIPVIVPFGLRQRGSQYDGDERTQRTRGFVYQTLGAVTAIMAGADSLAVYEPGVGAINLAYTTAQLGTQSARACHPQAVAAMGDLIRMAVGKPFKIRLPFPFFTKAQLCTSLPELGLSDLVEYTVSCDGFPQRVPGRVQCGLCTSCLLRRQAVFASGLMEYDATAAYVNDVFDPMVPLPQAKLYPLRAMLDQVETLQHTLDCAEPWKMLSRRYPQLLEVAVALSATGRQLTDIESQIVDLYRRYCSEWEGFPPRR</sequence>
<comment type="caution">
    <text evidence="2">The sequence shown here is derived from an EMBL/GenBank/DDBJ whole genome shotgun (WGS) entry which is preliminary data.</text>
</comment>
<evidence type="ECO:0000256" key="1">
    <source>
        <dbReference type="ARBA" id="ARBA00022785"/>
    </source>
</evidence>
<name>I4EGF4_9BACT</name>
<proteinExistence type="predicted"/>
<reference evidence="2 3" key="1">
    <citation type="journal article" date="2012" name="ISME J.">
        <title>Nitrification expanded: discovery, physiology and genomics of a nitrite-oxidizing bacterium from the phylum Chloroflexi.</title>
        <authorList>
            <person name="Sorokin D.Y."/>
            <person name="Lucker S."/>
            <person name="Vejmelkova D."/>
            <person name="Kostrikina N.A."/>
            <person name="Kleerebezem R."/>
            <person name="Rijpstra W.I."/>
            <person name="Damste J.S."/>
            <person name="Le Paslier D."/>
            <person name="Muyzer G."/>
            <person name="Wagner M."/>
            <person name="van Loosdrecht M.C."/>
            <person name="Daims H."/>
        </authorList>
    </citation>
    <scope>NUCLEOTIDE SEQUENCE [LARGE SCALE GENOMIC DNA]</scope>
    <source>
        <strain evidence="3">none</strain>
    </source>
</reference>
<protein>
    <recommendedName>
        <fullName evidence="4">7-cyano-7-deazaguanine synthase</fullName>
    </recommendedName>
</protein>
<keyword evidence="1" id="KW-0671">Queuosine biosynthesis</keyword>
<keyword evidence="3" id="KW-1185">Reference proteome</keyword>
<dbReference type="InterPro" id="IPR018317">
    <property type="entry name" value="QueC"/>
</dbReference>
<evidence type="ECO:0000313" key="2">
    <source>
        <dbReference type="EMBL" id="CCF83766.1"/>
    </source>
</evidence>
<dbReference type="Gene3D" id="3.40.50.620">
    <property type="entry name" value="HUPs"/>
    <property type="match status" value="1"/>
</dbReference>
<dbReference type="SUPFAM" id="SSF52402">
    <property type="entry name" value="Adenine nucleotide alpha hydrolases-like"/>
    <property type="match status" value="1"/>
</dbReference>
<dbReference type="GO" id="GO:0008616">
    <property type="term" value="P:tRNA queuosine(34) biosynthetic process"/>
    <property type="evidence" value="ECO:0007669"/>
    <property type="project" value="UniProtKB-KW"/>
</dbReference>
<gene>
    <name evidence="2" type="ORF">NITHO_270012</name>
</gene>
<dbReference type="EMBL" id="CAGS01000190">
    <property type="protein sequence ID" value="CCF83766.1"/>
    <property type="molecule type" value="Genomic_DNA"/>
</dbReference>
<dbReference type="InterPro" id="IPR014729">
    <property type="entry name" value="Rossmann-like_a/b/a_fold"/>
</dbReference>
<dbReference type="AlphaFoldDB" id="I4EGF4"/>
<evidence type="ECO:0008006" key="4">
    <source>
        <dbReference type="Google" id="ProtNLM"/>
    </source>
</evidence>
<dbReference type="Pfam" id="PF06508">
    <property type="entry name" value="QueC"/>
    <property type="match status" value="1"/>
</dbReference>
<accession>I4EGF4</accession>
<dbReference type="Proteomes" id="UP000004221">
    <property type="component" value="Unassembled WGS sequence"/>
</dbReference>
<evidence type="ECO:0000313" key="3">
    <source>
        <dbReference type="Proteomes" id="UP000004221"/>
    </source>
</evidence>